<keyword evidence="2" id="KW-1185">Reference proteome</keyword>
<dbReference type="OrthoDB" id="413361at2759"/>
<dbReference type="AlphaFoldDB" id="A0A9Q3FC26"/>
<evidence type="ECO:0000313" key="1">
    <source>
        <dbReference type="EMBL" id="MBW0534216.1"/>
    </source>
</evidence>
<proteinExistence type="predicted"/>
<organism evidence="1 2">
    <name type="scientific">Austropuccinia psidii MF-1</name>
    <dbReference type="NCBI Taxonomy" id="1389203"/>
    <lineage>
        <taxon>Eukaryota</taxon>
        <taxon>Fungi</taxon>
        <taxon>Dikarya</taxon>
        <taxon>Basidiomycota</taxon>
        <taxon>Pucciniomycotina</taxon>
        <taxon>Pucciniomycetes</taxon>
        <taxon>Pucciniales</taxon>
        <taxon>Sphaerophragmiaceae</taxon>
        <taxon>Austropuccinia</taxon>
    </lineage>
</organism>
<reference evidence="1" key="1">
    <citation type="submission" date="2021-03" db="EMBL/GenBank/DDBJ databases">
        <title>Draft genome sequence of rust myrtle Austropuccinia psidii MF-1, a brazilian biotype.</title>
        <authorList>
            <person name="Quecine M.C."/>
            <person name="Pachon D.M.R."/>
            <person name="Bonatelli M.L."/>
            <person name="Correr F.H."/>
            <person name="Franceschini L.M."/>
            <person name="Leite T.F."/>
            <person name="Margarido G.R.A."/>
            <person name="Almeida C.A."/>
            <person name="Ferrarezi J.A."/>
            <person name="Labate C.A."/>
        </authorList>
    </citation>
    <scope>NUCLEOTIDE SEQUENCE</scope>
    <source>
        <strain evidence="1">MF-1</strain>
    </source>
</reference>
<protein>
    <submittedName>
        <fullName evidence="1">Uncharacterized protein</fullName>
    </submittedName>
</protein>
<gene>
    <name evidence="1" type="ORF">O181_073931</name>
</gene>
<dbReference type="EMBL" id="AVOT02039212">
    <property type="protein sequence ID" value="MBW0534216.1"/>
    <property type="molecule type" value="Genomic_DNA"/>
</dbReference>
<evidence type="ECO:0000313" key="2">
    <source>
        <dbReference type="Proteomes" id="UP000765509"/>
    </source>
</evidence>
<accession>A0A9Q3FC26</accession>
<dbReference type="Proteomes" id="UP000765509">
    <property type="component" value="Unassembled WGS sequence"/>
</dbReference>
<comment type="caution">
    <text evidence="1">The sequence shown here is derived from an EMBL/GenBank/DDBJ whole genome shotgun (WGS) entry which is preliminary data.</text>
</comment>
<name>A0A9Q3FC26_9BASI</name>
<sequence length="136" mass="15084">MSYCVLRLSDSKVVISWHMIFDETTFPTLNSACSNLALIIPEDSSVSAAVVDESNPADMESVDEVRPMDPELDDTSRVVDEVHVAPELDSADSDPPCNKSRLKVIGPWHPTIISSAVDSHHILPYSRRPKVFLHSR</sequence>